<dbReference type="RefSeq" id="WP_060755046.1">
    <property type="nucleotide sequence ID" value="NZ_LRMR01000018.1"/>
</dbReference>
<dbReference type="EMBL" id="LRMR01000018">
    <property type="protein sequence ID" value="KWU49923.1"/>
    <property type="molecule type" value="Genomic_DNA"/>
</dbReference>
<reference evidence="3" key="1">
    <citation type="submission" date="2016-01" db="EMBL/GenBank/DDBJ databases">
        <authorList>
            <person name="Gamez R.M."/>
            <person name="Rodriguez F."/>
            <person name="Bernal J.F."/>
            <person name="Agarwala R."/>
            <person name="Landsman D."/>
            <person name="Marino-Ramirez L."/>
        </authorList>
    </citation>
    <scope>NUCLEOTIDE SEQUENCE [LARGE SCALE GENOMIC DNA]</scope>
    <source>
        <strain evidence="3">Ps006</strain>
    </source>
</reference>
<name>A0A0X7K2L3_9PSED</name>
<evidence type="ECO:0000313" key="3">
    <source>
        <dbReference type="Proteomes" id="UP000067111"/>
    </source>
</evidence>
<comment type="caution">
    <text evidence="2">The sequence shown here is derived from an EMBL/GenBank/DDBJ whole genome shotgun (WGS) entry which is preliminary data.</text>
</comment>
<dbReference type="OrthoDB" id="7029244at2"/>
<evidence type="ECO:0000313" key="2">
    <source>
        <dbReference type="EMBL" id="KWU49923.1"/>
    </source>
</evidence>
<gene>
    <name evidence="2" type="ORF">AWV77_15165</name>
</gene>
<organism evidence="2 3">
    <name type="scientific">Pseudomonas palleroniana</name>
    <dbReference type="NCBI Taxonomy" id="191390"/>
    <lineage>
        <taxon>Bacteria</taxon>
        <taxon>Pseudomonadati</taxon>
        <taxon>Pseudomonadota</taxon>
        <taxon>Gammaproteobacteria</taxon>
        <taxon>Pseudomonadales</taxon>
        <taxon>Pseudomonadaceae</taxon>
        <taxon>Pseudomonas</taxon>
    </lineage>
</organism>
<accession>A0A0X7K2L3</accession>
<evidence type="ECO:0000259" key="1">
    <source>
        <dbReference type="Pfam" id="PF14220"/>
    </source>
</evidence>
<dbReference type="Pfam" id="PF14220">
    <property type="entry name" value="DUF4329"/>
    <property type="match status" value="1"/>
</dbReference>
<dbReference type="Proteomes" id="UP000067111">
    <property type="component" value="Unassembled WGS sequence"/>
</dbReference>
<sequence>MDDSFSRDKRAALPQGHAKLGALTPAFISADDVARYLHERIGNQHDKEYGCVILQRHSDHLYVGTEPRADRPTTFDFTLLLDRISADGEYRQPDGYTLVATLHSHPDTQADTQKQNPRFTMQQVKAFMSFYSVPDVILAQQDRRTLPYAYLSGPDGTLLRYQVSHSEEETQYARWLSESGPWDSPHAHDGSLEGVFKKLAAVGTLRFLLSSPNWGGSVGDVPADWQPYQPFSAAPLPLPCGPVFTRQEQALAHAWTRIQRQPTVRQQVLVLQHSVKGLYIAAEPQPPAQLKQLPPLPDGFHLHGVYLHSRPLPGNYPELEAWLYKNFISPLELAQCIAQFRGYALAQPSTLGASLFIRLRDEALLRYRFSGSADESLLFATEADGAVRDQGLQAQLAGGALLTRDYVLRVARAGELTVEKTSALWDRPGVVDAHWRPYSNRVLMPLKQAFLSADDAARHAHLHIDEQRDQAYGGLILQRNDGRFVVTDPVRAQGSPFALDGGYPKDRQGGLIILHAGHRLHARYGSRQALWKTDRAQGTRLKWSHQEAELHAQMFSDLDIQAILQSHCPGYLSGTQDSLIAFQPGEATAAWRQQWQTPASGGMSPIAQRLDSGAIKPADVVRILAEPGTLRVMTASTLWGPAEKVETDWAPFARVLEFQRPDELSYGAVFASADAAALDLHYRQPERAYPRYASVFFAFIFKHQSREEYVASEWVPVTQKTPLLSLPGVSANPVPEGFACQGLYYTRQTAGNRSTAWLERLFILPDDLSTAIIEGRTAIPASGRSATIYIAPPEGALLSYRSPSPRGLFEAESSGDSVEQIKAKLSFGTLDGLGFVRKVAAAGELRVVAASPCWDRPGIVSATWEAYAHLPRRHMSAAFLSMDDAARYVCSRMSRGGGTRSYGGAILRRDDGWFIASEPLWLADEALEQSTLFPDELVARGLYPERCKLVAYYSSRPVARMPFLLTSEQATVYSNMFSTRLLAHAMSEGHKGITHYSLGQDGSLIRLLATTRVKYPLITQANLVMRPHNRRDWLYGETERVMRSGELTPVEYVNRVAASFSLDVVLGSALWGAPGPVSGWVPYATPQSAERGYVRARHDPAFGPVCTQLDDAARSLSPALTMCDELQIGYLLKSQDGHFVATLPIKDSGARFAHRRVFSDAGYPRGYAMAGLYFCVSQPLELRPSGGVISGDKIFQGLFSPYDLKDALYQVRGTRERASLPLYIFCADGALLKFVVVNDRFVQYRDLSDLHARVLSPRDFIRRMAAAGDMRILRSSDNWPGLGVVDSQWQPGRSQGVPAPDEHTLSLGPVYIHTEDAALHIHELAGQFAGKQFLGAQLKNTAGSGYLPVLPTLDQGYPSLVAERLFPQAFKGIGPARRVPQLPDGYRFCAAHLVFHDGLDQPARASEDNYRRSFVSWREVGFYVHTLKSAGVAINALYLTTRDGALLSYQPSFSNDEYNLLDAGLKWSQAGGYTAYAPAPSHVVLELARLGELRVIHPSAFWRLRGKLGADLASSVGEVVLVPTKDEL</sequence>
<dbReference type="InterPro" id="IPR025479">
    <property type="entry name" value="DUF4329"/>
</dbReference>
<proteinExistence type="predicted"/>
<protein>
    <recommendedName>
        <fullName evidence="1">DUF4329 domain-containing protein</fullName>
    </recommendedName>
</protein>
<feature type="domain" description="DUF4329" evidence="1">
    <location>
        <begin position="31"/>
        <end position="168"/>
    </location>
</feature>